<evidence type="ECO:0000256" key="7">
    <source>
        <dbReference type="ARBA" id="ARBA00022989"/>
    </source>
</evidence>
<dbReference type="InterPro" id="IPR036640">
    <property type="entry name" value="ABC1_TM_sf"/>
</dbReference>
<keyword evidence="2" id="KW-0813">Transport</keyword>
<evidence type="ECO:0000256" key="10">
    <source>
        <dbReference type="SAM" id="Phobius"/>
    </source>
</evidence>
<keyword evidence="4 10" id="KW-0812">Transmembrane</keyword>
<dbReference type="InterPro" id="IPR027417">
    <property type="entry name" value="P-loop_NTPase"/>
</dbReference>
<evidence type="ECO:0000259" key="12">
    <source>
        <dbReference type="PROSITE" id="PS50929"/>
    </source>
</evidence>
<dbReference type="PANTHER" id="PTHR24221:SF647">
    <property type="entry name" value="BLL6336 PROTEIN"/>
    <property type="match status" value="1"/>
</dbReference>
<dbReference type="SUPFAM" id="SSF52540">
    <property type="entry name" value="P-loop containing nucleoside triphosphate hydrolases"/>
    <property type="match status" value="1"/>
</dbReference>
<feature type="region of interest" description="Disordered" evidence="9">
    <location>
        <begin position="1"/>
        <end position="21"/>
    </location>
</feature>
<dbReference type="GO" id="GO:0140359">
    <property type="term" value="F:ABC-type transporter activity"/>
    <property type="evidence" value="ECO:0007669"/>
    <property type="project" value="InterPro"/>
</dbReference>
<evidence type="ECO:0000256" key="9">
    <source>
        <dbReference type="SAM" id="MobiDB-lite"/>
    </source>
</evidence>
<dbReference type="InterPro" id="IPR010132">
    <property type="entry name" value="ATPase_T1SS_HlyB"/>
</dbReference>
<dbReference type="Pfam" id="PF00005">
    <property type="entry name" value="ABC_tran"/>
    <property type="match status" value="1"/>
</dbReference>
<dbReference type="InterPro" id="IPR003593">
    <property type="entry name" value="AAA+_ATPase"/>
</dbReference>
<evidence type="ECO:0000256" key="4">
    <source>
        <dbReference type="ARBA" id="ARBA00022692"/>
    </source>
</evidence>
<dbReference type="PROSITE" id="PS50929">
    <property type="entry name" value="ABC_TM1F"/>
    <property type="match status" value="1"/>
</dbReference>
<dbReference type="InterPro" id="IPR017871">
    <property type="entry name" value="ABC_transporter-like_CS"/>
</dbReference>
<dbReference type="PROSITE" id="PS50990">
    <property type="entry name" value="PEPTIDASE_C39"/>
    <property type="match status" value="1"/>
</dbReference>
<sequence length="730" mass="80386">MRQIHRDTPETAAAGAGPQEDGAATDTGLVCLVNLLQVLGLPADPAQLRHQYAEPGRPLSAEAMVRAARRMDLKARVSRIGWSALKDLPVPAIVEMRSGAFMVLGGLREGKVLLLDALAGQVVAREAAAFREDWTGRVVQIARRARLGGRGSTFDISWFVPAILKYRRLFAEVLIASFFLQLAALVTPLFFQVVIDKVLVHRGLTTLDVLVFALVVVSVFEVVLGGLRTYIFAHTTNRIDVELGARLYRHLLALPLSYFESRQVGQSVARVRELETIRDFITGSTLTLLIDAVFTVVFFAVMWYFSPMLTLIVAGSIPFYVLLAVFVTPVLRHRLEEKFEHGARNQAFLVESVTGMETMKALSVEPQSQRRWEEQLAAYVGASFRTTNLGNIAGQATQLVSKITTALTLYFGALAVVDGALSVGQLVAFNMLASRVTGPILRLAQLWNEFQQARLSVQRLGDILNTPTEPQYNPNRATLARVEGRVVFDQVRFRYRPDLRDVLTDISMDIAPGQVVGIVGPSGSGKSTLAKLVQRMYLPSAGRIQVDGIDLSTVDPGWLRRQVGVVLQENLLFNRSVRENIALADPGMPFERVVEAVRMAGAEEFIADLPEGYDTLVGERGSNLSGGQRQRLAIARALVRNPRILIFDEATSALDYESERIIQQNMRRICAGRTVMIIAHRLSTVRHADRILTLEAGRVVEDGSHDALLRAGGAYARLWRIQSGDSASAA</sequence>
<feature type="transmembrane region" description="Helical" evidence="10">
    <location>
        <begin position="311"/>
        <end position="331"/>
    </location>
</feature>
<dbReference type="RefSeq" id="WP_193182845.1">
    <property type="nucleotide sequence ID" value="NZ_JACVXA010000033.1"/>
</dbReference>
<keyword evidence="15" id="KW-1185">Reference proteome</keyword>
<reference evidence="14" key="1">
    <citation type="submission" date="2020-09" db="EMBL/GenBank/DDBJ databases">
        <title>A novel bacterium of genus Mangrovicoccus, isolated from South China Sea.</title>
        <authorList>
            <person name="Huang H."/>
            <person name="Mo K."/>
            <person name="Hu Y."/>
        </authorList>
    </citation>
    <scope>NUCLEOTIDE SEQUENCE</scope>
    <source>
        <strain evidence="14">HB182678</strain>
    </source>
</reference>
<dbReference type="SUPFAM" id="SSF90123">
    <property type="entry name" value="ABC transporter transmembrane region"/>
    <property type="match status" value="1"/>
</dbReference>
<dbReference type="AlphaFoldDB" id="A0A8J6Z9K0"/>
<dbReference type="InterPro" id="IPR003439">
    <property type="entry name" value="ABC_transporter-like_ATP-bd"/>
</dbReference>
<dbReference type="Gene3D" id="3.40.50.300">
    <property type="entry name" value="P-loop containing nucleotide triphosphate hydrolases"/>
    <property type="match status" value="1"/>
</dbReference>
<feature type="transmembrane region" description="Helical" evidence="10">
    <location>
        <begin position="173"/>
        <end position="195"/>
    </location>
</feature>
<feature type="domain" description="ABC transporter" evidence="11">
    <location>
        <begin position="486"/>
        <end position="721"/>
    </location>
</feature>
<dbReference type="SMART" id="SM00382">
    <property type="entry name" value="AAA"/>
    <property type="match status" value="1"/>
</dbReference>
<dbReference type="GO" id="GO:0008233">
    <property type="term" value="F:peptidase activity"/>
    <property type="evidence" value="ECO:0007669"/>
    <property type="project" value="InterPro"/>
</dbReference>
<evidence type="ECO:0000313" key="14">
    <source>
        <dbReference type="EMBL" id="MBE3638825.1"/>
    </source>
</evidence>
<evidence type="ECO:0000313" key="15">
    <source>
        <dbReference type="Proteomes" id="UP000609121"/>
    </source>
</evidence>
<dbReference type="GO" id="GO:0034040">
    <property type="term" value="F:ATPase-coupled lipid transmembrane transporter activity"/>
    <property type="evidence" value="ECO:0007669"/>
    <property type="project" value="TreeGrafter"/>
</dbReference>
<organism evidence="14 15">
    <name type="scientific">Mangrovicoccus algicola</name>
    <dbReference type="NCBI Taxonomy" id="2771008"/>
    <lineage>
        <taxon>Bacteria</taxon>
        <taxon>Pseudomonadati</taxon>
        <taxon>Pseudomonadota</taxon>
        <taxon>Alphaproteobacteria</taxon>
        <taxon>Rhodobacterales</taxon>
        <taxon>Paracoccaceae</taxon>
        <taxon>Mangrovicoccus</taxon>
    </lineage>
</organism>
<gene>
    <name evidence="14" type="ORF">ICN82_11495</name>
</gene>
<feature type="transmembrane region" description="Helical" evidence="10">
    <location>
        <begin position="207"/>
        <end position="227"/>
    </location>
</feature>
<evidence type="ECO:0000256" key="1">
    <source>
        <dbReference type="ARBA" id="ARBA00004651"/>
    </source>
</evidence>
<feature type="transmembrane region" description="Helical" evidence="10">
    <location>
        <begin position="280"/>
        <end position="305"/>
    </location>
</feature>
<dbReference type="InterPro" id="IPR011527">
    <property type="entry name" value="ABC1_TM_dom"/>
</dbReference>
<dbReference type="EMBL" id="JACVXA010000033">
    <property type="protein sequence ID" value="MBE3638825.1"/>
    <property type="molecule type" value="Genomic_DNA"/>
</dbReference>
<dbReference type="FunFam" id="1.20.1560.10:FF:000056">
    <property type="entry name" value="Alpha-hemolysin translocation ATP-binding protein HlyB"/>
    <property type="match status" value="1"/>
</dbReference>
<dbReference type="GO" id="GO:0030253">
    <property type="term" value="P:protein secretion by the type I secretion system"/>
    <property type="evidence" value="ECO:0007669"/>
    <property type="project" value="InterPro"/>
</dbReference>
<dbReference type="FunFam" id="3.40.50.300:FF:000299">
    <property type="entry name" value="ABC transporter ATP-binding protein/permease"/>
    <property type="match status" value="1"/>
</dbReference>
<evidence type="ECO:0000256" key="3">
    <source>
        <dbReference type="ARBA" id="ARBA00022475"/>
    </source>
</evidence>
<dbReference type="Proteomes" id="UP000609121">
    <property type="component" value="Unassembled WGS sequence"/>
</dbReference>
<dbReference type="Gene3D" id="3.90.70.10">
    <property type="entry name" value="Cysteine proteinases"/>
    <property type="match status" value="1"/>
</dbReference>
<dbReference type="CDD" id="cd18588">
    <property type="entry name" value="ABC_6TM_CyaB_HlyB_like"/>
    <property type="match status" value="1"/>
</dbReference>
<dbReference type="GO" id="GO:0005524">
    <property type="term" value="F:ATP binding"/>
    <property type="evidence" value="ECO:0007669"/>
    <property type="project" value="UniProtKB-KW"/>
</dbReference>
<evidence type="ECO:0000259" key="13">
    <source>
        <dbReference type="PROSITE" id="PS50990"/>
    </source>
</evidence>
<keyword evidence="3" id="KW-1003">Cell membrane</keyword>
<dbReference type="GO" id="GO:0030256">
    <property type="term" value="C:type I protein secretion system complex"/>
    <property type="evidence" value="ECO:0007669"/>
    <property type="project" value="InterPro"/>
</dbReference>
<feature type="domain" description="ABC transmembrane type-1" evidence="12">
    <location>
        <begin position="173"/>
        <end position="452"/>
    </location>
</feature>
<comment type="caution">
    <text evidence="14">The sequence shown here is derived from an EMBL/GenBank/DDBJ whole genome shotgun (WGS) entry which is preliminary data.</text>
</comment>
<keyword evidence="5" id="KW-0547">Nucleotide-binding</keyword>
<evidence type="ECO:0000259" key="11">
    <source>
        <dbReference type="PROSITE" id="PS50893"/>
    </source>
</evidence>
<dbReference type="Pfam" id="PF00664">
    <property type="entry name" value="ABC_membrane"/>
    <property type="match status" value="1"/>
</dbReference>
<keyword evidence="8 10" id="KW-0472">Membrane</keyword>
<protein>
    <submittedName>
        <fullName evidence="14">Type I secretion system permease/ATPase</fullName>
    </submittedName>
</protein>
<dbReference type="NCBIfam" id="TIGR01846">
    <property type="entry name" value="type_I_sec_HlyB"/>
    <property type="match status" value="1"/>
</dbReference>
<feature type="domain" description="Peptidase C39" evidence="13">
    <location>
        <begin position="19"/>
        <end position="141"/>
    </location>
</feature>
<evidence type="ECO:0000256" key="2">
    <source>
        <dbReference type="ARBA" id="ARBA00022448"/>
    </source>
</evidence>
<evidence type="ECO:0000256" key="8">
    <source>
        <dbReference type="ARBA" id="ARBA00023136"/>
    </source>
</evidence>
<dbReference type="GO" id="GO:0016887">
    <property type="term" value="F:ATP hydrolysis activity"/>
    <property type="evidence" value="ECO:0007669"/>
    <property type="project" value="InterPro"/>
</dbReference>
<evidence type="ECO:0000256" key="6">
    <source>
        <dbReference type="ARBA" id="ARBA00022840"/>
    </source>
</evidence>
<dbReference type="InterPro" id="IPR039421">
    <property type="entry name" value="Type_1_exporter"/>
</dbReference>
<dbReference type="PANTHER" id="PTHR24221">
    <property type="entry name" value="ATP-BINDING CASSETTE SUB-FAMILY B"/>
    <property type="match status" value="1"/>
</dbReference>
<accession>A0A8J6Z9K0</accession>
<evidence type="ECO:0000256" key="5">
    <source>
        <dbReference type="ARBA" id="ARBA00022741"/>
    </source>
</evidence>
<proteinExistence type="predicted"/>
<dbReference type="PROSITE" id="PS00211">
    <property type="entry name" value="ABC_TRANSPORTER_1"/>
    <property type="match status" value="1"/>
</dbReference>
<name>A0A8J6Z9K0_9RHOB</name>
<dbReference type="GO" id="GO:0006508">
    <property type="term" value="P:proteolysis"/>
    <property type="evidence" value="ECO:0007669"/>
    <property type="project" value="InterPro"/>
</dbReference>
<comment type="subcellular location">
    <subcellularLocation>
        <location evidence="1">Cell membrane</location>
        <topology evidence="1">Multi-pass membrane protein</topology>
    </subcellularLocation>
</comment>
<keyword evidence="7 10" id="KW-1133">Transmembrane helix</keyword>
<dbReference type="Gene3D" id="1.20.1560.10">
    <property type="entry name" value="ABC transporter type 1, transmembrane domain"/>
    <property type="match status" value="1"/>
</dbReference>
<keyword evidence="6" id="KW-0067">ATP-binding</keyword>
<dbReference type="PROSITE" id="PS50893">
    <property type="entry name" value="ABC_TRANSPORTER_2"/>
    <property type="match status" value="1"/>
</dbReference>
<dbReference type="InterPro" id="IPR005074">
    <property type="entry name" value="Peptidase_C39"/>
</dbReference>
<dbReference type="Pfam" id="PF03412">
    <property type="entry name" value="Peptidase_C39"/>
    <property type="match status" value="1"/>
</dbReference>
<dbReference type="GO" id="GO:0005886">
    <property type="term" value="C:plasma membrane"/>
    <property type="evidence" value="ECO:0007669"/>
    <property type="project" value="UniProtKB-SubCell"/>
</dbReference>